<dbReference type="PANTHER" id="PTHR43794:SF11">
    <property type="entry name" value="AMIDOHYDROLASE-RELATED DOMAIN-CONTAINING PROTEIN"/>
    <property type="match status" value="1"/>
</dbReference>
<dbReference type="Pfam" id="PF01979">
    <property type="entry name" value="Amidohydro_1"/>
    <property type="match status" value="1"/>
</dbReference>
<dbReference type="OrthoDB" id="9807210at2"/>
<dbReference type="STRING" id="1156395.DBT_0678"/>
<protein>
    <submittedName>
        <fullName evidence="3">Adenosine deaminase, alternative form</fullName>
    </submittedName>
</protein>
<evidence type="ECO:0000313" key="4">
    <source>
        <dbReference type="Proteomes" id="UP000093080"/>
    </source>
</evidence>
<dbReference type="InterPro" id="IPR032466">
    <property type="entry name" value="Metal_Hydrolase"/>
</dbReference>
<reference evidence="3 4" key="1">
    <citation type="submission" date="2016-06" db="EMBL/GenBank/DDBJ databases">
        <title>Respiratory ammonification of nitrate coupled to the oxidation of elemental sulfur in deep-sea autotrophic thermophilic bacteria.</title>
        <authorList>
            <person name="Slobodkina G.B."/>
            <person name="Mardanov A.V."/>
            <person name="Ravin N.V."/>
            <person name="Frolova A.A."/>
            <person name="Viryasiv M.B."/>
            <person name="Chernyh N.A."/>
            <person name="Bonch-Osmolovskaya E.A."/>
            <person name="Slobodkin A.I."/>
        </authorList>
    </citation>
    <scope>NUCLEOTIDE SEQUENCE [LARGE SCALE GENOMIC DNA]</scope>
    <source>
        <strain evidence="3 4">S69</strain>
    </source>
</reference>
<sequence>MKTTPVVLHSAPWIIPISQKPIRDGAVAIFEGKIIDVGPAKDLRIRFPGHKEVPHPEAVLMPALVNAHCHLELSPLKWRLTPSGSFSAWINALIKARENISPEEWIPAIEKAIDELVSGGAIIIGDVGNTGLVPSMMHEAQNNWPVRGIHFLEIIQPEEATGEQNPQFNIDFHKEAESIFAVNCPMPVTLSAHAVHTVEEKTLMEIKHRNNLSGLPFTLHVAESPEEMEYLQNGSGPMIDLLKSRGRDLKRLRIPGKGPISYLHELGLLDKNSLLVHCVHVTDGDLDVIQATGANVCLCPRSNTFLGVGTPPASKMFEKGINCALGTDSLASNDKLDLFAEMTALSRLAPNCPPSQIIRTATLGGAMALGLESQFGSIESGKNSPILALSGSNIPSSPQEVEESIIWGGSKEAFEIEVLW</sequence>
<feature type="domain" description="Amidohydrolase-related" evidence="2">
    <location>
        <begin position="59"/>
        <end position="389"/>
    </location>
</feature>
<dbReference type="RefSeq" id="WP_067616382.1">
    <property type="nucleotide sequence ID" value="NZ_MAGO01000003.1"/>
</dbReference>
<keyword evidence="4" id="KW-1185">Reference proteome</keyword>
<dbReference type="PANTHER" id="PTHR43794">
    <property type="entry name" value="AMINOHYDROLASE SSNA-RELATED"/>
    <property type="match status" value="1"/>
</dbReference>
<keyword evidence="1" id="KW-0378">Hydrolase</keyword>
<dbReference type="InterPro" id="IPR011059">
    <property type="entry name" value="Metal-dep_hydrolase_composite"/>
</dbReference>
<organism evidence="3 4">
    <name type="scientific">Dissulfuribacter thermophilus</name>
    <dbReference type="NCBI Taxonomy" id="1156395"/>
    <lineage>
        <taxon>Bacteria</taxon>
        <taxon>Pseudomonadati</taxon>
        <taxon>Thermodesulfobacteriota</taxon>
        <taxon>Dissulfuribacteria</taxon>
        <taxon>Dissulfuribacterales</taxon>
        <taxon>Dissulfuribacteraceae</taxon>
        <taxon>Dissulfuribacter</taxon>
    </lineage>
</organism>
<evidence type="ECO:0000313" key="3">
    <source>
        <dbReference type="EMBL" id="OCC15753.1"/>
    </source>
</evidence>
<dbReference type="InterPro" id="IPR050287">
    <property type="entry name" value="MTA/SAH_deaminase"/>
</dbReference>
<dbReference type="SUPFAM" id="SSF51556">
    <property type="entry name" value="Metallo-dependent hydrolases"/>
    <property type="match status" value="1"/>
</dbReference>
<evidence type="ECO:0000259" key="2">
    <source>
        <dbReference type="Pfam" id="PF01979"/>
    </source>
</evidence>
<dbReference type="EMBL" id="MAGO01000003">
    <property type="protein sequence ID" value="OCC15753.1"/>
    <property type="molecule type" value="Genomic_DNA"/>
</dbReference>
<dbReference type="InterPro" id="IPR006680">
    <property type="entry name" value="Amidohydro-rel"/>
</dbReference>
<dbReference type="Gene3D" id="3.20.20.140">
    <property type="entry name" value="Metal-dependent hydrolases"/>
    <property type="match status" value="1"/>
</dbReference>
<dbReference type="Gene3D" id="2.30.40.10">
    <property type="entry name" value="Urease, subunit C, domain 1"/>
    <property type="match status" value="1"/>
</dbReference>
<dbReference type="Proteomes" id="UP000093080">
    <property type="component" value="Unassembled WGS sequence"/>
</dbReference>
<proteinExistence type="predicted"/>
<evidence type="ECO:0000256" key="1">
    <source>
        <dbReference type="ARBA" id="ARBA00022801"/>
    </source>
</evidence>
<gene>
    <name evidence="3" type="ORF">DBT_0678</name>
</gene>
<dbReference type="GO" id="GO:0016810">
    <property type="term" value="F:hydrolase activity, acting on carbon-nitrogen (but not peptide) bonds"/>
    <property type="evidence" value="ECO:0007669"/>
    <property type="project" value="InterPro"/>
</dbReference>
<accession>A0A1B9F791</accession>
<dbReference type="AlphaFoldDB" id="A0A1B9F791"/>
<comment type="caution">
    <text evidence="3">The sequence shown here is derived from an EMBL/GenBank/DDBJ whole genome shotgun (WGS) entry which is preliminary data.</text>
</comment>
<name>A0A1B9F791_9BACT</name>
<dbReference type="SUPFAM" id="SSF51338">
    <property type="entry name" value="Composite domain of metallo-dependent hydrolases"/>
    <property type="match status" value="1"/>
</dbReference>